<evidence type="ECO:0000313" key="1">
    <source>
        <dbReference type="EMBL" id="KAJ7308607.1"/>
    </source>
</evidence>
<protein>
    <recommendedName>
        <fullName evidence="4">NACHT domain-containing protein</fullName>
    </recommendedName>
</protein>
<dbReference type="AlphaFoldDB" id="A0AAD7EGP6"/>
<dbReference type="Proteomes" id="UP001218218">
    <property type="component" value="Unassembled WGS sequence"/>
</dbReference>
<dbReference type="EMBL" id="JARIHO010000054">
    <property type="protein sequence ID" value="KAJ7319251.1"/>
    <property type="molecule type" value="Genomic_DNA"/>
</dbReference>
<name>A0AAD7EGP6_9AGAR</name>
<dbReference type="EMBL" id="JARIHO010000085">
    <property type="protein sequence ID" value="KAJ7308607.1"/>
    <property type="molecule type" value="Genomic_DNA"/>
</dbReference>
<accession>A0AAD7EGP6</accession>
<evidence type="ECO:0008006" key="4">
    <source>
        <dbReference type="Google" id="ProtNLM"/>
    </source>
</evidence>
<organism evidence="2 3">
    <name type="scientific">Mycena albidolilacea</name>
    <dbReference type="NCBI Taxonomy" id="1033008"/>
    <lineage>
        <taxon>Eukaryota</taxon>
        <taxon>Fungi</taxon>
        <taxon>Dikarya</taxon>
        <taxon>Basidiomycota</taxon>
        <taxon>Agaricomycotina</taxon>
        <taxon>Agaricomycetes</taxon>
        <taxon>Agaricomycetidae</taxon>
        <taxon>Agaricales</taxon>
        <taxon>Marasmiineae</taxon>
        <taxon>Mycenaceae</taxon>
        <taxon>Mycena</taxon>
    </lineage>
</organism>
<gene>
    <name evidence="2" type="ORF">DFH08DRAFT_713767</name>
    <name evidence="1" type="ORF">DFH08DRAFT_719691</name>
</gene>
<comment type="caution">
    <text evidence="2">The sequence shown here is derived from an EMBL/GenBank/DDBJ whole genome shotgun (WGS) entry which is preliminary data.</text>
</comment>
<sequence length="159" mass="18361">MLHQYQKLLVVPLEQASPLVVRPIILIDGLDKCEDCSVQVQLLKQIIGGLRTGRLPARFLIACRPEAHLLEVLQAPDNFNFCRHLELRPDESAYADVRRHFCDEFSRTRHLRHLRGVPLDDEWPGQYSIEHLVEKSSGTFIYLATVLRYIDDEYILAPS</sequence>
<keyword evidence="3" id="KW-1185">Reference proteome</keyword>
<evidence type="ECO:0000313" key="3">
    <source>
        <dbReference type="Proteomes" id="UP001218218"/>
    </source>
</evidence>
<evidence type="ECO:0000313" key="2">
    <source>
        <dbReference type="EMBL" id="KAJ7319251.1"/>
    </source>
</evidence>
<proteinExistence type="predicted"/>
<reference evidence="2" key="1">
    <citation type="submission" date="2023-03" db="EMBL/GenBank/DDBJ databases">
        <title>Massive genome expansion in bonnet fungi (Mycena s.s.) driven by repeated elements and novel gene families across ecological guilds.</title>
        <authorList>
            <consortium name="Lawrence Berkeley National Laboratory"/>
            <person name="Harder C.B."/>
            <person name="Miyauchi S."/>
            <person name="Viragh M."/>
            <person name="Kuo A."/>
            <person name="Thoen E."/>
            <person name="Andreopoulos B."/>
            <person name="Lu D."/>
            <person name="Skrede I."/>
            <person name="Drula E."/>
            <person name="Henrissat B."/>
            <person name="Morin E."/>
            <person name="Kohler A."/>
            <person name="Barry K."/>
            <person name="LaButti K."/>
            <person name="Morin E."/>
            <person name="Salamov A."/>
            <person name="Lipzen A."/>
            <person name="Mereny Z."/>
            <person name="Hegedus B."/>
            <person name="Baldrian P."/>
            <person name="Stursova M."/>
            <person name="Weitz H."/>
            <person name="Taylor A."/>
            <person name="Grigoriev I.V."/>
            <person name="Nagy L.G."/>
            <person name="Martin F."/>
            <person name="Kauserud H."/>
        </authorList>
    </citation>
    <scope>NUCLEOTIDE SEQUENCE</scope>
    <source>
        <strain evidence="2">CBHHK002</strain>
    </source>
</reference>